<proteinExistence type="predicted"/>
<evidence type="ECO:0000313" key="1">
    <source>
        <dbReference type="EMBL" id="KAJ3559880.1"/>
    </source>
</evidence>
<keyword evidence="2" id="KW-1185">Reference proteome</keyword>
<comment type="caution">
    <text evidence="1">The sequence shown here is derived from an EMBL/GenBank/DDBJ whole genome shotgun (WGS) entry which is preliminary data.</text>
</comment>
<gene>
    <name evidence="1" type="ORF">NM688_g70</name>
</gene>
<reference evidence="1" key="1">
    <citation type="submission" date="2022-07" db="EMBL/GenBank/DDBJ databases">
        <title>Genome Sequence of Phlebia brevispora.</title>
        <authorList>
            <person name="Buettner E."/>
        </authorList>
    </citation>
    <scope>NUCLEOTIDE SEQUENCE</scope>
    <source>
        <strain evidence="1">MPL23</strain>
    </source>
</reference>
<dbReference type="Proteomes" id="UP001148662">
    <property type="component" value="Unassembled WGS sequence"/>
</dbReference>
<sequence>MDYYMPPQLQQVQVGNMYYLEDVPSMPYRVPNQTWAERPPIPFYCIDGQRGFPLSDAFARAFSRLQDPDRPVFEPTTGAKLTFHVQWAEYSLFSKAKNVVTQRRSCITSISRAKTAYEVAKVVKTFIDQNSHHPVSNNYWRVGPGFIELDHIYLLELRNTSVGSYQAVLAVVRQAPPH</sequence>
<name>A0ACC1TF93_9APHY</name>
<organism evidence="1 2">
    <name type="scientific">Phlebia brevispora</name>
    <dbReference type="NCBI Taxonomy" id="194682"/>
    <lineage>
        <taxon>Eukaryota</taxon>
        <taxon>Fungi</taxon>
        <taxon>Dikarya</taxon>
        <taxon>Basidiomycota</taxon>
        <taxon>Agaricomycotina</taxon>
        <taxon>Agaricomycetes</taxon>
        <taxon>Polyporales</taxon>
        <taxon>Meruliaceae</taxon>
        <taxon>Phlebia</taxon>
    </lineage>
</organism>
<evidence type="ECO:0000313" key="2">
    <source>
        <dbReference type="Proteomes" id="UP001148662"/>
    </source>
</evidence>
<protein>
    <submittedName>
        <fullName evidence="1">Uncharacterized protein</fullName>
    </submittedName>
</protein>
<accession>A0ACC1TF93</accession>
<dbReference type="EMBL" id="JANHOG010000005">
    <property type="protein sequence ID" value="KAJ3559880.1"/>
    <property type="molecule type" value="Genomic_DNA"/>
</dbReference>